<dbReference type="GO" id="GO:0030077">
    <property type="term" value="C:plasma membrane light-harvesting complex"/>
    <property type="evidence" value="ECO:0007669"/>
    <property type="project" value="InterPro"/>
</dbReference>
<evidence type="ECO:0000256" key="10">
    <source>
        <dbReference type="SAM" id="SignalP"/>
    </source>
</evidence>
<accession>A0A7W5ZQJ6</accession>
<keyword evidence="8" id="KW-0408">Iron</keyword>
<comment type="function">
    <text evidence="1">The reaction center of purple bacteria contains a tightly bound cytochrome molecule which re-reduces the photo oxidized primary electron donor.</text>
</comment>
<dbReference type="GO" id="GO:0019684">
    <property type="term" value="P:photosynthesis, light reaction"/>
    <property type="evidence" value="ECO:0007669"/>
    <property type="project" value="InterPro"/>
</dbReference>
<evidence type="ECO:0000313" key="11">
    <source>
        <dbReference type="EMBL" id="MBB3840206.1"/>
    </source>
</evidence>
<evidence type="ECO:0000256" key="5">
    <source>
        <dbReference type="ARBA" id="ARBA00022617"/>
    </source>
</evidence>
<keyword evidence="3" id="KW-0813">Transport</keyword>
<evidence type="ECO:0000313" key="12">
    <source>
        <dbReference type="Proteomes" id="UP000541352"/>
    </source>
</evidence>
<feature type="region of interest" description="Disordered" evidence="9">
    <location>
        <begin position="149"/>
        <end position="171"/>
    </location>
</feature>
<dbReference type="InterPro" id="IPR003158">
    <property type="entry name" value="Photosyn_RC_cyt_c-su"/>
</dbReference>
<evidence type="ECO:0000256" key="8">
    <source>
        <dbReference type="ARBA" id="ARBA00023004"/>
    </source>
</evidence>
<keyword evidence="6" id="KW-0479">Metal-binding</keyword>
<comment type="caution">
    <text evidence="11">The sequence shown here is derived from an EMBL/GenBank/DDBJ whole genome shotgun (WGS) entry which is preliminary data.</text>
</comment>
<dbReference type="InterPro" id="IPR023119">
    <property type="entry name" value="Multihaem_cyt_PRC_cyt_su-like"/>
</dbReference>
<keyword evidence="4" id="KW-0602">Photosynthesis</keyword>
<dbReference type="GO" id="GO:0009055">
    <property type="term" value="F:electron transfer activity"/>
    <property type="evidence" value="ECO:0007669"/>
    <property type="project" value="InterPro"/>
</dbReference>
<dbReference type="GO" id="GO:0005506">
    <property type="term" value="F:iron ion binding"/>
    <property type="evidence" value="ECO:0007669"/>
    <property type="project" value="InterPro"/>
</dbReference>
<name>A0A7W5ZQJ6_9BACT</name>
<dbReference type="EMBL" id="JACIBY010000009">
    <property type="protein sequence ID" value="MBB3840206.1"/>
    <property type="molecule type" value="Genomic_DNA"/>
</dbReference>
<evidence type="ECO:0000256" key="4">
    <source>
        <dbReference type="ARBA" id="ARBA00022531"/>
    </source>
</evidence>
<proteinExistence type="predicted"/>
<gene>
    <name evidence="11" type="ORF">FHS57_004219</name>
</gene>
<keyword evidence="7" id="KW-0249">Electron transport</keyword>
<dbReference type="NCBIfam" id="NF033196">
    <property type="entry name" value="c_type_nonphoto"/>
    <property type="match status" value="1"/>
</dbReference>
<evidence type="ECO:0000256" key="2">
    <source>
        <dbReference type="ARBA" id="ARBA00015978"/>
    </source>
</evidence>
<dbReference type="Gene3D" id="1.10.468.10">
    <property type="entry name" value="Photosynthetic Reaction Center, subunit C, domain 2"/>
    <property type="match status" value="1"/>
</dbReference>
<dbReference type="InterPro" id="IPR036280">
    <property type="entry name" value="Multihaem_cyt_sf"/>
</dbReference>
<evidence type="ECO:0000256" key="6">
    <source>
        <dbReference type="ARBA" id="ARBA00022723"/>
    </source>
</evidence>
<dbReference type="Proteomes" id="UP000541352">
    <property type="component" value="Unassembled WGS sequence"/>
</dbReference>
<dbReference type="SUPFAM" id="SSF48695">
    <property type="entry name" value="Multiheme cytochromes"/>
    <property type="match status" value="1"/>
</dbReference>
<keyword evidence="5" id="KW-0349">Heme</keyword>
<protein>
    <recommendedName>
        <fullName evidence="2">Photosynthetic reaction center cytochrome c subunit</fullName>
    </recommendedName>
</protein>
<sequence length="171" mass="18426">MKKWILSLFGVTAIASLLALTPSRTTAPSADPREDSLAADRAKHVKAIKEAIVGKEKLPAEQVFKNIKIFKGQPAEAVLGIMENRWSKTLGVSCSHCHNLNDWASDEKGDHKIATDMVAMVGKINDEVIAALPSYATKDRKPRIGCSTCHRGEAHPGRPNGARPAGGPPRN</sequence>
<reference evidence="11 12" key="1">
    <citation type="submission" date="2020-08" db="EMBL/GenBank/DDBJ databases">
        <title>Genomic Encyclopedia of Type Strains, Phase IV (KMG-IV): sequencing the most valuable type-strain genomes for metagenomic binning, comparative biology and taxonomic classification.</title>
        <authorList>
            <person name="Goeker M."/>
        </authorList>
    </citation>
    <scope>NUCLEOTIDE SEQUENCE [LARGE SCALE GENOMIC DNA]</scope>
    <source>
        <strain evidence="11 12">DSM 17976</strain>
    </source>
</reference>
<evidence type="ECO:0000256" key="7">
    <source>
        <dbReference type="ARBA" id="ARBA00022982"/>
    </source>
</evidence>
<dbReference type="Pfam" id="PF02276">
    <property type="entry name" value="CytoC_RC"/>
    <property type="match status" value="1"/>
</dbReference>
<keyword evidence="10" id="KW-0732">Signal</keyword>
<organism evidence="11 12">
    <name type="scientific">Runella defluvii</name>
    <dbReference type="NCBI Taxonomy" id="370973"/>
    <lineage>
        <taxon>Bacteria</taxon>
        <taxon>Pseudomonadati</taxon>
        <taxon>Bacteroidota</taxon>
        <taxon>Cytophagia</taxon>
        <taxon>Cytophagales</taxon>
        <taxon>Spirosomataceae</taxon>
        <taxon>Runella</taxon>
    </lineage>
</organism>
<evidence type="ECO:0000256" key="9">
    <source>
        <dbReference type="SAM" id="MobiDB-lite"/>
    </source>
</evidence>
<evidence type="ECO:0000256" key="3">
    <source>
        <dbReference type="ARBA" id="ARBA00022448"/>
    </source>
</evidence>
<dbReference type="AlphaFoldDB" id="A0A7W5ZQJ6"/>
<evidence type="ECO:0000256" key="1">
    <source>
        <dbReference type="ARBA" id="ARBA00003196"/>
    </source>
</evidence>
<feature type="signal peptide" evidence="10">
    <location>
        <begin position="1"/>
        <end position="19"/>
    </location>
</feature>
<keyword evidence="12" id="KW-1185">Reference proteome</keyword>
<feature type="chain" id="PRO_5031151162" description="Photosynthetic reaction center cytochrome c subunit" evidence="10">
    <location>
        <begin position="20"/>
        <end position="171"/>
    </location>
</feature>
<dbReference type="GO" id="GO:0020037">
    <property type="term" value="F:heme binding"/>
    <property type="evidence" value="ECO:0007669"/>
    <property type="project" value="InterPro"/>
</dbReference>
<dbReference type="RefSeq" id="WP_183977036.1">
    <property type="nucleotide sequence ID" value="NZ_JACIBY010000009.1"/>
</dbReference>